<evidence type="ECO:0000256" key="1">
    <source>
        <dbReference type="ARBA" id="ARBA00007401"/>
    </source>
</evidence>
<dbReference type="InterPro" id="IPR017853">
    <property type="entry name" value="GH"/>
</dbReference>
<dbReference type="Gene3D" id="2.60.120.260">
    <property type="entry name" value="Galactose-binding domain-like"/>
    <property type="match status" value="1"/>
</dbReference>
<dbReference type="InterPro" id="IPR008979">
    <property type="entry name" value="Galactose-bd-like_sf"/>
</dbReference>
<dbReference type="Pfam" id="PF02836">
    <property type="entry name" value="Glyco_hydro_2_C"/>
    <property type="match status" value="1"/>
</dbReference>
<feature type="region of interest" description="Disordered" evidence="2">
    <location>
        <begin position="1"/>
        <end position="23"/>
    </location>
</feature>
<dbReference type="GO" id="GO:0005975">
    <property type="term" value="P:carbohydrate metabolic process"/>
    <property type="evidence" value="ECO:0007669"/>
    <property type="project" value="InterPro"/>
</dbReference>
<dbReference type="AlphaFoldDB" id="A0A4U2YSW4"/>
<dbReference type="Pfam" id="PF10974">
    <property type="entry name" value="DUF2804"/>
    <property type="match status" value="1"/>
</dbReference>
<feature type="domain" description="Glycoside hydrolase family 2 immunoglobulin-like beta-sandwich" evidence="3">
    <location>
        <begin position="187"/>
        <end position="281"/>
    </location>
</feature>
<dbReference type="InterPro" id="IPR051913">
    <property type="entry name" value="GH2_Domain-Containing"/>
</dbReference>
<proteinExistence type="inferred from homology"/>
<dbReference type="Proteomes" id="UP000307808">
    <property type="component" value="Unassembled WGS sequence"/>
</dbReference>
<gene>
    <name evidence="6" type="ORF">FC770_05760</name>
</gene>
<dbReference type="GO" id="GO:0004553">
    <property type="term" value="F:hydrolase activity, hydrolyzing O-glycosyl compounds"/>
    <property type="evidence" value="ECO:0007669"/>
    <property type="project" value="InterPro"/>
</dbReference>
<feature type="domain" description="Glycoside hydrolase family 2 catalytic" evidence="4">
    <location>
        <begin position="321"/>
        <end position="484"/>
    </location>
</feature>
<dbReference type="PANTHER" id="PTHR42732">
    <property type="entry name" value="BETA-GALACTOSIDASE"/>
    <property type="match status" value="1"/>
</dbReference>
<dbReference type="InterPro" id="IPR006103">
    <property type="entry name" value="Glyco_hydro_2_cat"/>
</dbReference>
<feature type="domain" description="Glycosyl hydrolases family 2 sugar binding" evidence="5">
    <location>
        <begin position="39"/>
        <end position="154"/>
    </location>
</feature>
<dbReference type="InterPro" id="IPR006104">
    <property type="entry name" value="Glyco_hydro_2_N"/>
</dbReference>
<evidence type="ECO:0000313" key="7">
    <source>
        <dbReference type="Proteomes" id="UP000307808"/>
    </source>
</evidence>
<dbReference type="InterPro" id="IPR021243">
    <property type="entry name" value="DUF2804"/>
</dbReference>
<comment type="similarity">
    <text evidence="1">Belongs to the glycosyl hydrolase 2 family.</text>
</comment>
<dbReference type="OrthoDB" id="9762066at2"/>
<organism evidence="6 7">
    <name type="scientific">Nocardioides jishulii</name>
    <dbReference type="NCBI Taxonomy" id="2575440"/>
    <lineage>
        <taxon>Bacteria</taxon>
        <taxon>Bacillati</taxon>
        <taxon>Actinomycetota</taxon>
        <taxon>Actinomycetes</taxon>
        <taxon>Propionibacteriales</taxon>
        <taxon>Nocardioidaceae</taxon>
        <taxon>Nocardioides</taxon>
    </lineage>
</organism>
<keyword evidence="7" id="KW-1185">Reference proteome</keyword>
<dbReference type="InterPro" id="IPR006102">
    <property type="entry name" value="Ig-like_GH2"/>
</dbReference>
<dbReference type="PANTHER" id="PTHR42732:SF2">
    <property type="entry name" value="BETA-MANNOSIDASE"/>
    <property type="match status" value="1"/>
</dbReference>
<dbReference type="EMBL" id="SZPY01000001">
    <property type="protein sequence ID" value="TKI64626.1"/>
    <property type="molecule type" value="Genomic_DNA"/>
</dbReference>
<dbReference type="InterPro" id="IPR036156">
    <property type="entry name" value="Beta-gal/glucu_dom_sf"/>
</dbReference>
<evidence type="ECO:0000313" key="6">
    <source>
        <dbReference type="EMBL" id="TKI64626.1"/>
    </source>
</evidence>
<dbReference type="SUPFAM" id="SSF49303">
    <property type="entry name" value="beta-Galactosidase/glucuronidase domain"/>
    <property type="match status" value="1"/>
</dbReference>
<evidence type="ECO:0000259" key="5">
    <source>
        <dbReference type="Pfam" id="PF02837"/>
    </source>
</evidence>
<sequence>MTSLTTPWGDGLDPTNVLGEHPRPQLVRDGWTTLNGPWEHAFTPASQTEVPTRWDGQILVPFPPEAPLSGVNRVLQPDEALWYRRTVTVPPQLIDDRLLLHFGAVDQDCEVWVNGQSVGTHRGGHLPFTFDITAAAWGSFELVVRVRDVTDTSYRSRGKQKLEPGGIWYTPHSGIWQTVWIEAVPAVHVRTLHLTPVLDHAAGTAAVEVTVVPSRDEIYPTAEVVIASDGGELVRADVPVNEPTLLDLGSDARLWSPDDPFLHDVTVQLGRDRTTSYVGLRSFGLGACGQGPDSRGRTRLLLNGAPFLHTGLLDQGYWPDGLVTAPSDEALAHDVQLAKDLGFTMLRKHIKVEPLRWYHHCDRLGVLVWQDMVNGGRDYRPAVVTAPVATTRLRIDDSHHALFGRQDAEGREEFLAEVDATIELLRSVPSIAAWVPFNEGWGQFDAAAVAARVKRLDPTRPVDHASGWHDQGAGDMVSRHVYVRPYALSRRDADDPRAAVLSEYGGYSHRVPGHTWSDKEFGYRRIADRDTYERAFLRLQHAQVGAAVEEGLAAFVHTQLSDVEEETNGLVTYDRRVVKVDADVVRTSNERLRMRFEAACGAPRRPIAVAERELTAPVSLTLPDGRLNPEAVGWCRTPLVTTDGIGQGLLGKGRSKRWEYWAVTTPTHVVAVVVSHLDFAGVNSLWVLDRATGQTVLHEAITPLGRGVTLPGTLGRGAAHLRTKHLTVDIVETTGGTHLRARGPRVELDVHAQRPAGHESLGVVVPWSDKLVQYTVKDVARPATGTVTVDGARHDVPAGESWATLDHGRGRWPHDVTWNWGAGAGTVDGRVIGVQVGGQWTDGTGSVENALYVDGHLTKVSEELVWSYDRDDWMRPWTVTGTDVELTLTPFHLKESHLDLKALAHHTHQVFGHWSGRVRAETARGAGAEWIEVRDLVGFAEDVHNKW</sequence>
<evidence type="ECO:0000256" key="2">
    <source>
        <dbReference type="SAM" id="MobiDB-lite"/>
    </source>
</evidence>
<reference evidence="6 7" key="1">
    <citation type="submission" date="2019-04" db="EMBL/GenBank/DDBJ databases">
        <authorList>
            <person name="Dong K."/>
        </authorList>
    </citation>
    <scope>NUCLEOTIDE SEQUENCE [LARGE SCALE GENOMIC DNA]</scope>
    <source>
        <strain evidence="7">dk3543</strain>
    </source>
</reference>
<dbReference type="Gene3D" id="3.20.20.80">
    <property type="entry name" value="Glycosidases"/>
    <property type="match status" value="1"/>
</dbReference>
<dbReference type="Pfam" id="PF02837">
    <property type="entry name" value="Glyco_hydro_2_N"/>
    <property type="match status" value="1"/>
</dbReference>
<evidence type="ECO:0000259" key="3">
    <source>
        <dbReference type="Pfam" id="PF00703"/>
    </source>
</evidence>
<protein>
    <submittedName>
        <fullName evidence="6">DUF2804 family protein</fullName>
    </submittedName>
</protein>
<dbReference type="SUPFAM" id="SSF51445">
    <property type="entry name" value="(Trans)glycosidases"/>
    <property type="match status" value="1"/>
</dbReference>
<dbReference type="Pfam" id="PF00703">
    <property type="entry name" value="Glyco_hydro_2"/>
    <property type="match status" value="1"/>
</dbReference>
<name>A0A4U2YSW4_9ACTN</name>
<accession>A0A4U2YSW4</accession>
<evidence type="ECO:0000259" key="4">
    <source>
        <dbReference type="Pfam" id="PF02836"/>
    </source>
</evidence>
<comment type="caution">
    <text evidence="6">The sequence shown here is derived from an EMBL/GenBank/DDBJ whole genome shotgun (WGS) entry which is preliminary data.</text>
</comment>
<dbReference type="RefSeq" id="WP_137065084.1">
    <property type="nucleotide sequence ID" value="NZ_CP040748.1"/>
</dbReference>
<dbReference type="SUPFAM" id="SSF49785">
    <property type="entry name" value="Galactose-binding domain-like"/>
    <property type="match status" value="1"/>
</dbReference>